<dbReference type="InterPro" id="IPR039794">
    <property type="entry name" value="Gtb1-like"/>
</dbReference>
<proteinExistence type="predicted"/>
<dbReference type="Gene3D" id="4.10.400.10">
    <property type="entry name" value="Low-density Lipoprotein Receptor"/>
    <property type="match status" value="1"/>
</dbReference>
<keyword evidence="4" id="KW-1015">Disulfide bond</keyword>
<evidence type="ECO:0000256" key="6">
    <source>
        <dbReference type="SAM" id="MobiDB-lite"/>
    </source>
</evidence>
<dbReference type="InterPro" id="IPR009011">
    <property type="entry name" value="Man6P_isomerase_rcpt-bd_dom_sf"/>
</dbReference>
<dbReference type="EMBL" id="SDOX01000122">
    <property type="protein sequence ID" value="TFJ81810.1"/>
    <property type="molecule type" value="Genomic_DNA"/>
</dbReference>
<sequence length="525" mass="57640">MMILWTLPVYTLVAVIAISAEASPVDILGIPRSADPLYAAAKAKGKFTCQSDKKIVIPFVQVNDNYCDCPDGSDEPGTSACAPQGRFYCVNEGHVGASIPSSKVNDGICEPACCDGSDEAPGLCPNTCREIAAQKAKERAAWRQVVEEGMAKKKEYMRDASAMMEARYKELASLQAQKVGLDRKVANARIEKESEEGKEKAKRDEAMEQAATTLISGLKIESLGQEELVSLHRKLKGRQGKALRRVLEEIRGKAGIEEVEGEEEVEGGEQRPLSDIAAKEEMETKMKEVKEGTFHDQLGLVPAEDEDEDAEGDDDDEEEIEDDDYTPPDAAQEPLDPALVSLLEAAEEGLDEPSVEAEAARQALKDVQDEERKVRERIQEMEAESQDDYGDGYAFYLLRGKCFSKTVNKYRYEMCPYKEAQQVEGSAARGTSLGKWGGMEQSNGTVAGGSSFKFLFRKGQQCWNGPERSLTVTVECGVEDQVVSVEEPSMCEYAMAFKTPAACSPALLEWDDQEAAGREAFHSEL</sequence>
<dbReference type="PANTHER" id="PTHR12630">
    <property type="entry name" value="N-LINKED OLIGOSACCHARIDE PROCESSING"/>
    <property type="match status" value="1"/>
</dbReference>
<keyword evidence="10" id="KW-1185">Reference proteome</keyword>
<accession>A0A4D9CRL5</accession>
<evidence type="ECO:0000256" key="1">
    <source>
        <dbReference type="ARBA" id="ARBA00022387"/>
    </source>
</evidence>
<dbReference type="Pfam" id="PF12999">
    <property type="entry name" value="PRKCSH-like"/>
    <property type="match status" value="1"/>
</dbReference>
<evidence type="ECO:0000313" key="10">
    <source>
        <dbReference type="Proteomes" id="UP000355283"/>
    </source>
</evidence>
<feature type="coiled-coil region" evidence="5">
    <location>
        <begin position="357"/>
        <end position="387"/>
    </location>
</feature>
<comment type="caution">
    <text evidence="9">The sequence shown here is derived from an EMBL/GenBank/DDBJ whole genome shotgun (WGS) entry which is preliminary data.</text>
</comment>
<dbReference type="GO" id="GO:0017177">
    <property type="term" value="C:glucosidase II complex"/>
    <property type="evidence" value="ECO:0007669"/>
    <property type="project" value="TreeGrafter"/>
</dbReference>
<keyword evidence="2 7" id="KW-0732">Signal</keyword>
<dbReference type="InterPro" id="IPR036055">
    <property type="entry name" value="LDL_receptor-like_sf"/>
</dbReference>
<evidence type="ECO:0000313" key="9">
    <source>
        <dbReference type="EMBL" id="TFJ81810.1"/>
    </source>
</evidence>
<dbReference type="InterPro" id="IPR036607">
    <property type="entry name" value="PRKCSH"/>
</dbReference>
<organism evidence="9 10">
    <name type="scientific">Nannochloropsis salina CCMP1776</name>
    <dbReference type="NCBI Taxonomy" id="1027361"/>
    <lineage>
        <taxon>Eukaryota</taxon>
        <taxon>Sar</taxon>
        <taxon>Stramenopiles</taxon>
        <taxon>Ochrophyta</taxon>
        <taxon>Eustigmatophyceae</taxon>
        <taxon>Eustigmatales</taxon>
        <taxon>Monodopsidaceae</taxon>
        <taxon>Microchloropsis</taxon>
        <taxon>Microchloropsis salina</taxon>
    </lineage>
</organism>
<dbReference type="SUPFAM" id="SSF57424">
    <property type="entry name" value="LDL receptor-like module"/>
    <property type="match status" value="1"/>
</dbReference>
<feature type="chain" id="PRO_5020036244" description="Glucosidase 2 subunit beta" evidence="7">
    <location>
        <begin position="23"/>
        <end position="525"/>
    </location>
</feature>
<feature type="region of interest" description="Disordered" evidence="6">
    <location>
        <begin position="289"/>
        <end position="333"/>
    </location>
</feature>
<keyword evidence="3" id="KW-0256">Endoplasmic reticulum</keyword>
<evidence type="ECO:0000256" key="7">
    <source>
        <dbReference type="SAM" id="SignalP"/>
    </source>
</evidence>
<reference evidence="9 10" key="1">
    <citation type="submission" date="2019-01" db="EMBL/GenBank/DDBJ databases">
        <title>Nuclear Genome Assembly of the Microalgal Biofuel strain Nannochloropsis salina CCMP1776.</title>
        <authorList>
            <person name="Hovde B."/>
        </authorList>
    </citation>
    <scope>NUCLEOTIDE SEQUENCE [LARGE SCALE GENOMIC DNA]</scope>
    <source>
        <strain evidence="9 10">CCMP1776</strain>
    </source>
</reference>
<dbReference type="PROSITE" id="PS51914">
    <property type="entry name" value="MRH"/>
    <property type="match status" value="1"/>
</dbReference>
<name>A0A4D9CRL5_9STRA</name>
<feature type="compositionally biased region" description="Acidic residues" evidence="6">
    <location>
        <begin position="303"/>
        <end position="326"/>
    </location>
</feature>
<evidence type="ECO:0000259" key="8">
    <source>
        <dbReference type="PROSITE" id="PS51914"/>
    </source>
</evidence>
<dbReference type="OrthoDB" id="28322at2759"/>
<dbReference type="Gene3D" id="2.70.130.10">
    <property type="entry name" value="Mannose-6-phosphate receptor binding domain"/>
    <property type="match status" value="1"/>
</dbReference>
<evidence type="ECO:0000256" key="2">
    <source>
        <dbReference type="ARBA" id="ARBA00022729"/>
    </source>
</evidence>
<feature type="signal peptide" evidence="7">
    <location>
        <begin position="1"/>
        <end position="22"/>
    </location>
</feature>
<keyword evidence="5" id="KW-0175">Coiled coil</keyword>
<evidence type="ECO:0000256" key="3">
    <source>
        <dbReference type="ARBA" id="ARBA00022824"/>
    </source>
</evidence>
<evidence type="ECO:0000256" key="5">
    <source>
        <dbReference type="SAM" id="Coils"/>
    </source>
</evidence>
<dbReference type="AlphaFoldDB" id="A0A4D9CRL5"/>
<evidence type="ECO:0000256" key="4">
    <source>
        <dbReference type="ARBA" id="ARBA00023157"/>
    </source>
</evidence>
<gene>
    <name evidence="9" type="ORF">NSK_007057</name>
</gene>
<dbReference type="Pfam" id="PF13015">
    <property type="entry name" value="PRKCSH_1"/>
    <property type="match status" value="1"/>
</dbReference>
<protein>
    <recommendedName>
        <fullName evidence="1">Glucosidase 2 subunit beta</fullName>
    </recommendedName>
</protein>
<dbReference type="CDD" id="cd00112">
    <property type="entry name" value="LDLa"/>
    <property type="match status" value="1"/>
</dbReference>
<dbReference type="InterPro" id="IPR002172">
    <property type="entry name" value="LDrepeatLR_classA_rpt"/>
</dbReference>
<dbReference type="Proteomes" id="UP000355283">
    <property type="component" value="Unassembled WGS sequence"/>
</dbReference>
<feature type="domain" description="MRH" evidence="8">
    <location>
        <begin position="400"/>
        <end position="505"/>
    </location>
</feature>
<dbReference type="PANTHER" id="PTHR12630:SF1">
    <property type="entry name" value="GLUCOSIDASE 2 SUBUNIT BETA"/>
    <property type="match status" value="1"/>
</dbReference>
<dbReference type="InterPro" id="IPR044865">
    <property type="entry name" value="MRH_dom"/>
</dbReference>
<dbReference type="GO" id="GO:0006491">
    <property type="term" value="P:N-glycan processing"/>
    <property type="evidence" value="ECO:0007669"/>
    <property type="project" value="TreeGrafter"/>
</dbReference>
<dbReference type="SUPFAM" id="SSF50911">
    <property type="entry name" value="Mannose 6-phosphate receptor domain"/>
    <property type="match status" value="1"/>
</dbReference>
<dbReference type="InterPro" id="IPR028146">
    <property type="entry name" value="PRKCSH_N"/>
</dbReference>